<feature type="region of interest" description="Disordered" evidence="1">
    <location>
        <begin position="70"/>
        <end position="125"/>
    </location>
</feature>
<gene>
    <name evidence="3" type="ORF">PCOR1329_LOCUS57688</name>
</gene>
<keyword evidence="2" id="KW-1133">Transmembrane helix</keyword>
<feature type="transmembrane region" description="Helical" evidence="2">
    <location>
        <begin position="45"/>
        <end position="66"/>
    </location>
</feature>
<accession>A0ABN9VK50</accession>
<name>A0ABN9VK50_9DINO</name>
<evidence type="ECO:0000313" key="4">
    <source>
        <dbReference type="Proteomes" id="UP001189429"/>
    </source>
</evidence>
<feature type="transmembrane region" description="Helical" evidence="2">
    <location>
        <begin position="254"/>
        <end position="272"/>
    </location>
</feature>
<keyword evidence="4" id="KW-1185">Reference proteome</keyword>
<keyword evidence="2" id="KW-0812">Transmembrane</keyword>
<comment type="caution">
    <text evidence="3">The sequence shown here is derived from an EMBL/GenBank/DDBJ whole genome shotgun (WGS) entry which is preliminary data.</text>
</comment>
<dbReference type="Proteomes" id="UP001189429">
    <property type="component" value="Unassembled WGS sequence"/>
</dbReference>
<evidence type="ECO:0000256" key="2">
    <source>
        <dbReference type="SAM" id="Phobius"/>
    </source>
</evidence>
<evidence type="ECO:0008006" key="5">
    <source>
        <dbReference type="Google" id="ProtNLM"/>
    </source>
</evidence>
<proteinExistence type="predicted"/>
<reference evidence="3" key="1">
    <citation type="submission" date="2023-10" db="EMBL/GenBank/DDBJ databases">
        <authorList>
            <person name="Chen Y."/>
            <person name="Shah S."/>
            <person name="Dougan E. K."/>
            <person name="Thang M."/>
            <person name="Chan C."/>
        </authorList>
    </citation>
    <scope>NUCLEOTIDE SEQUENCE [LARGE SCALE GENOMIC DNA]</scope>
</reference>
<feature type="region of interest" description="Disordered" evidence="1">
    <location>
        <begin position="183"/>
        <end position="202"/>
    </location>
</feature>
<feature type="transmembrane region" description="Helical" evidence="2">
    <location>
        <begin position="292"/>
        <end position="317"/>
    </location>
</feature>
<organism evidence="3 4">
    <name type="scientific">Prorocentrum cordatum</name>
    <dbReference type="NCBI Taxonomy" id="2364126"/>
    <lineage>
        <taxon>Eukaryota</taxon>
        <taxon>Sar</taxon>
        <taxon>Alveolata</taxon>
        <taxon>Dinophyceae</taxon>
        <taxon>Prorocentrales</taxon>
        <taxon>Prorocentraceae</taxon>
        <taxon>Prorocentrum</taxon>
    </lineage>
</organism>
<evidence type="ECO:0000256" key="1">
    <source>
        <dbReference type="SAM" id="MobiDB-lite"/>
    </source>
</evidence>
<sequence length="373" mass="38643">MIRALSQWRSSRRGEDLARQGPNGDGDGILDASGRTVMPRRPRQSYAALLVLAAFVLLVAVASSLAPVPLDPGCAVRPETPRRPGQRARGAASSPRLARGGGPGRRRRPPPRRQQGSLPRDGRLLPRSRRAVPQWLVRLALGLAAVPLRSSAAGCALEGSTPGARAARRAPGPLAQGAARLGRTAGLRGGGPQASRVPRGGASALAAGSGAGVSLAARAEGLPNAGLSDEELDVVLAREMGHVRDRDAGAGKQTAVTIALFFLLLSVSVQFLDLTVANSTRSYRGTDDVGHSGAGAVTLGLALVLSGHMMFGLGTLLQKRVSSPHEFDADDVPDAITGSDALSYALAKSQARALGGAEHQLAKWKPQLDHQPV</sequence>
<keyword evidence="2" id="KW-0472">Membrane</keyword>
<evidence type="ECO:0000313" key="3">
    <source>
        <dbReference type="EMBL" id="CAK0872140.1"/>
    </source>
</evidence>
<feature type="region of interest" description="Disordered" evidence="1">
    <location>
        <begin position="1"/>
        <end position="35"/>
    </location>
</feature>
<protein>
    <recommendedName>
        <fullName evidence="5">Ste24 endopeptidase</fullName>
    </recommendedName>
</protein>
<dbReference type="EMBL" id="CAUYUJ010017137">
    <property type="protein sequence ID" value="CAK0872140.1"/>
    <property type="molecule type" value="Genomic_DNA"/>
</dbReference>
<feature type="compositionally biased region" description="Low complexity" evidence="1">
    <location>
        <begin position="87"/>
        <end position="98"/>
    </location>
</feature>